<dbReference type="InterPro" id="IPR016187">
    <property type="entry name" value="CTDL_fold"/>
</dbReference>
<proteinExistence type="predicted"/>
<dbReference type="Proteomes" id="UP000281647">
    <property type="component" value="Unassembled WGS sequence"/>
</dbReference>
<evidence type="ECO:0000313" key="3">
    <source>
        <dbReference type="Proteomes" id="UP000281647"/>
    </source>
</evidence>
<reference evidence="2 3" key="1">
    <citation type="submission" date="2018-11" db="EMBL/GenBank/DDBJ databases">
        <title>Pseudaminobacter arsenicus sp. nov., an arsenic-resistant bacterium isolated from arsenic-rich aquifers.</title>
        <authorList>
            <person name="Mu Y."/>
        </authorList>
    </citation>
    <scope>NUCLEOTIDE SEQUENCE [LARGE SCALE GENOMIC DNA]</scope>
    <source>
        <strain evidence="2 3">CB3</strain>
    </source>
</reference>
<dbReference type="PANTHER" id="PTHR23150">
    <property type="entry name" value="SULFATASE MODIFYING FACTOR 1, 2"/>
    <property type="match status" value="1"/>
</dbReference>
<dbReference type="InterPro" id="IPR042095">
    <property type="entry name" value="SUMF_sf"/>
</dbReference>
<feature type="domain" description="Sulfatase-modifying factor enzyme-like" evidence="1">
    <location>
        <begin position="40"/>
        <end position="274"/>
    </location>
</feature>
<comment type="caution">
    <text evidence="2">The sequence shown here is derived from an EMBL/GenBank/DDBJ whole genome shotgun (WGS) entry which is preliminary data.</text>
</comment>
<dbReference type="GO" id="GO:0120147">
    <property type="term" value="F:formylglycine-generating oxidase activity"/>
    <property type="evidence" value="ECO:0007669"/>
    <property type="project" value="TreeGrafter"/>
</dbReference>
<dbReference type="InterPro" id="IPR005532">
    <property type="entry name" value="SUMF_dom"/>
</dbReference>
<organism evidence="2 3">
    <name type="scientific">Borborobacter arsenicus</name>
    <dbReference type="NCBI Taxonomy" id="1851146"/>
    <lineage>
        <taxon>Bacteria</taxon>
        <taxon>Pseudomonadati</taxon>
        <taxon>Pseudomonadota</taxon>
        <taxon>Alphaproteobacteria</taxon>
        <taxon>Hyphomicrobiales</taxon>
        <taxon>Phyllobacteriaceae</taxon>
        <taxon>Borborobacter</taxon>
    </lineage>
</organism>
<accession>A0A432V1L0</accession>
<protein>
    <submittedName>
        <fullName evidence="2">Formylglycine-generating enzyme family protein</fullName>
    </submittedName>
</protein>
<dbReference type="InterPro" id="IPR051043">
    <property type="entry name" value="Sulfatase_Mod_Factor_Kinase"/>
</dbReference>
<dbReference type="PANTHER" id="PTHR23150:SF19">
    <property type="entry name" value="FORMYLGLYCINE-GENERATING ENZYME"/>
    <property type="match status" value="1"/>
</dbReference>
<dbReference type="Pfam" id="PF03781">
    <property type="entry name" value="FGE-sulfatase"/>
    <property type="match status" value="1"/>
</dbReference>
<dbReference type="EMBL" id="RKST01000023">
    <property type="protein sequence ID" value="RUM96077.1"/>
    <property type="molecule type" value="Genomic_DNA"/>
</dbReference>
<evidence type="ECO:0000313" key="2">
    <source>
        <dbReference type="EMBL" id="RUM96077.1"/>
    </source>
</evidence>
<dbReference type="Gene3D" id="3.90.1580.10">
    <property type="entry name" value="paralog of FGE (formylglycine-generating enzyme)"/>
    <property type="match status" value="1"/>
</dbReference>
<keyword evidence="3" id="KW-1185">Reference proteome</keyword>
<evidence type="ECO:0000259" key="1">
    <source>
        <dbReference type="Pfam" id="PF03781"/>
    </source>
</evidence>
<dbReference type="AlphaFoldDB" id="A0A432V1L0"/>
<dbReference type="SUPFAM" id="SSF56436">
    <property type="entry name" value="C-type lectin-like"/>
    <property type="match status" value="1"/>
</dbReference>
<sequence length="293" mass="32130">MKPTTTKLAGVALVALAIPTALIGLSQGMQLPADPRVRMAETVRIEPGSFTHMQPGEFLQDSRPAAAPRVPVRIRRPLEIMKYQVRLDDYARCVAAGACKPADAREAGEVPVTGVSYRDALAYAKWYSEATGEDWRLPTDEEWAFAAGSRFRGDIEPLEVDTANPARGWLSSYRREVDLARKPDPQPKPAGSFGVNEKGVADLAGNIWEWTSSCYMRVTLGPDGKAIESAIENCGVRVVQGFHRTYMSNFIRDGKSGGCAVGLPPDNLGFRLVRDNSLGMRMARWFRGGWIAS</sequence>
<name>A0A432V1L0_9HYPH</name>
<gene>
    <name evidence="2" type="ORF">EET67_19685</name>
</gene>
<dbReference type="OrthoDB" id="9768004at2"/>
<dbReference type="RefSeq" id="WP_128625330.1">
    <property type="nucleotide sequence ID" value="NZ_ML133512.1"/>
</dbReference>